<dbReference type="Gene3D" id="1.20.140.30">
    <property type="entry name" value="MOB kinase activator"/>
    <property type="match status" value="1"/>
</dbReference>
<dbReference type="EMBL" id="HBEM01022228">
    <property type="protein sequence ID" value="CAD8456197.1"/>
    <property type="molecule type" value="Transcribed_RNA"/>
</dbReference>
<feature type="compositionally biased region" description="Gly residues" evidence="1">
    <location>
        <begin position="16"/>
        <end position="27"/>
    </location>
</feature>
<dbReference type="SUPFAM" id="SSF101152">
    <property type="entry name" value="Mob1/phocein"/>
    <property type="match status" value="1"/>
</dbReference>
<dbReference type="InterPro" id="IPR036703">
    <property type="entry name" value="MOB_kinase_act_sf"/>
</dbReference>
<evidence type="ECO:0000256" key="1">
    <source>
        <dbReference type="SAM" id="MobiDB-lite"/>
    </source>
</evidence>
<evidence type="ECO:0000313" key="2">
    <source>
        <dbReference type="EMBL" id="CAD8456197.1"/>
    </source>
</evidence>
<feature type="region of interest" description="Disordered" evidence="1">
    <location>
        <begin position="1"/>
        <end position="56"/>
    </location>
</feature>
<gene>
    <name evidence="2" type="ORF">LAMO00422_LOCUS15143</name>
</gene>
<feature type="compositionally biased region" description="Basic residues" evidence="1">
    <location>
        <begin position="1"/>
        <end position="11"/>
    </location>
</feature>
<sequence>MGGILGKKKGKKESVLGGGGPNKGAGPEGKKTDGMPIKITSPDGDTKNDGKNDSKDTGAVSAYAFWEKNGRGTMKKPKKLTKRQMHAAETIKATMKATLGGGDLRETVKLPSGEDKKEWIAVNTVHFYNAASMIYGTISEDCTDHKEDCKVMSAGKKHEYLWQDGVQYKKPTKMSAPEYIDKLLTWAGEQIADPLLFPVEPGAKFPHGFMKQVKVIYKRLFRVYGHIYHVHFDKIKSLGANAHLNTCFKHFVYFIKEFNLVKDQDLEPLQKLIDKFFNKKPSNPAK</sequence>
<protein>
    <submittedName>
        <fullName evidence="2">Uncharacterized protein</fullName>
    </submittedName>
</protein>
<reference evidence="2" key="1">
    <citation type="submission" date="2021-01" db="EMBL/GenBank/DDBJ databases">
        <authorList>
            <person name="Corre E."/>
            <person name="Pelletier E."/>
            <person name="Niang G."/>
            <person name="Scheremetjew M."/>
            <person name="Finn R."/>
            <person name="Kale V."/>
            <person name="Holt S."/>
            <person name="Cochrane G."/>
            <person name="Meng A."/>
            <person name="Brown T."/>
            <person name="Cohen L."/>
        </authorList>
    </citation>
    <scope>NUCLEOTIDE SEQUENCE</scope>
    <source>
        <strain evidence="2">CCMP2058</strain>
    </source>
</reference>
<name>A0A7S0DLR8_9EUKA</name>
<proteinExistence type="predicted"/>
<accession>A0A7S0DLR8</accession>
<dbReference type="Pfam" id="PF03637">
    <property type="entry name" value="Mob1_phocein"/>
    <property type="match status" value="1"/>
</dbReference>
<dbReference type="SMART" id="SM01388">
    <property type="entry name" value="Mob1_phocein"/>
    <property type="match status" value="1"/>
</dbReference>
<organism evidence="2">
    <name type="scientific">Amorphochlora amoebiformis</name>
    <dbReference type="NCBI Taxonomy" id="1561963"/>
    <lineage>
        <taxon>Eukaryota</taxon>
        <taxon>Sar</taxon>
        <taxon>Rhizaria</taxon>
        <taxon>Cercozoa</taxon>
        <taxon>Chlorarachniophyceae</taxon>
        <taxon>Amorphochlora</taxon>
    </lineage>
</organism>
<dbReference type="InterPro" id="IPR005301">
    <property type="entry name" value="MOB_kinase_act_fam"/>
</dbReference>
<feature type="compositionally biased region" description="Basic and acidic residues" evidence="1">
    <location>
        <begin position="44"/>
        <end position="56"/>
    </location>
</feature>
<dbReference type="AlphaFoldDB" id="A0A7S0DLR8"/>
<dbReference type="PANTHER" id="PTHR22599">
    <property type="entry name" value="MPS ONE BINDER KINASE ACTIVATOR-LIKE MOB"/>
    <property type="match status" value="1"/>
</dbReference>